<dbReference type="AlphaFoldDB" id="A0A834IHQ4"/>
<accession>A0A834IHQ4</accession>
<proteinExistence type="predicted"/>
<organism evidence="2 3">
    <name type="scientific">Rhynchophorus ferrugineus</name>
    <name type="common">Red palm weevil</name>
    <name type="synonym">Curculio ferrugineus</name>
    <dbReference type="NCBI Taxonomy" id="354439"/>
    <lineage>
        <taxon>Eukaryota</taxon>
        <taxon>Metazoa</taxon>
        <taxon>Ecdysozoa</taxon>
        <taxon>Arthropoda</taxon>
        <taxon>Hexapoda</taxon>
        <taxon>Insecta</taxon>
        <taxon>Pterygota</taxon>
        <taxon>Neoptera</taxon>
        <taxon>Endopterygota</taxon>
        <taxon>Coleoptera</taxon>
        <taxon>Polyphaga</taxon>
        <taxon>Cucujiformia</taxon>
        <taxon>Curculionidae</taxon>
        <taxon>Dryophthorinae</taxon>
        <taxon>Rhynchophorus</taxon>
    </lineage>
</organism>
<feature type="compositionally biased region" description="Polar residues" evidence="1">
    <location>
        <begin position="68"/>
        <end position="81"/>
    </location>
</feature>
<protein>
    <submittedName>
        <fullName evidence="2">Uncharacterized protein</fullName>
    </submittedName>
</protein>
<evidence type="ECO:0000256" key="1">
    <source>
        <dbReference type="SAM" id="MobiDB-lite"/>
    </source>
</evidence>
<reference evidence="2" key="1">
    <citation type="submission" date="2020-08" db="EMBL/GenBank/DDBJ databases">
        <title>Genome sequencing and assembly of the red palm weevil Rhynchophorus ferrugineus.</title>
        <authorList>
            <person name="Dias G.B."/>
            <person name="Bergman C.M."/>
            <person name="Manee M."/>
        </authorList>
    </citation>
    <scope>NUCLEOTIDE SEQUENCE</scope>
    <source>
        <strain evidence="2">AA-2017</strain>
        <tissue evidence="2">Whole larva</tissue>
    </source>
</reference>
<comment type="caution">
    <text evidence="2">The sequence shown here is derived from an EMBL/GenBank/DDBJ whole genome shotgun (WGS) entry which is preliminary data.</text>
</comment>
<dbReference type="Proteomes" id="UP000625711">
    <property type="component" value="Unassembled WGS sequence"/>
</dbReference>
<gene>
    <name evidence="2" type="ORF">GWI33_006401</name>
</gene>
<evidence type="ECO:0000313" key="3">
    <source>
        <dbReference type="Proteomes" id="UP000625711"/>
    </source>
</evidence>
<name>A0A834IHQ4_RHYFE</name>
<evidence type="ECO:0000313" key="2">
    <source>
        <dbReference type="EMBL" id="KAF7280099.1"/>
    </source>
</evidence>
<feature type="region of interest" description="Disordered" evidence="1">
    <location>
        <begin position="13"/>
        <end position="81"/>
    </location>
</feature>
<keyword evidence="3" id="KW-1185">Reference proteome</keyword>
<dbReference type="OrthoDB" id="10017054at2759"/>
<sequence>MLKFFKKLVKVNGKSGARVAPKRPQSSPDHGIVSPASTSPPTKVLIHDHPSSSRHPSPLENFLKPPLNRTSRQQFLDQMCR</sequence>
<dbReference type="EMBL" id="JAACXV010000321">
    <property type="protein sequence ID" value="KAF7280099.1"/>
    <property type="molecule type" value="Genomic_DNA"/>
</dbReference>